<feature type="compositionally biased region" description="Acidic residues" evidence="1">
    <location>
        <begin position="953"/>
        <end position="983"/>
    </location>
</feature>
<proteinExistence type="predicted"/>
<feature type="compositionally biased region" description="Basic and acidic residues" evidence="1">
    <location>
        <begin position="328"/>
        <end position="342"/>
    </location>
</feature>
<dbReference type="EMBL" id="HG683853">
    <property type="protein sequence ID" value="CDJ32103.1"/>
    <property type="molecule type" value="Genomic_DNA"/>
</dbReference>
<feature type="compositionally biased region" description="Basic and acidic residues" evidence="1">
    <location>
        <begin position="890"/>
        <end position="900"/>
    </location>
</feature>
<feature type="region of interest" description="Disordered" evidence="1">
    <location>
        <begin position="491"/>
        <end position="521"/>
    </location>
</feature>
<feature type="compositionally biased region" description="Polar residues" evidence="1">
    <location>
        <begin position="834"/>
        <end position="846"/>
    </location>
</feature>
<feature type="region of interest" description="Disordered" evidence="1">
    <location>
        <begin position="1844"/>
        <end position="1903"/>
    </location>
</feature>
<evidence type="ECO:0000313" key="2">
    <source>
        <dbReference type="EMBL" id="CDJ32103.1"/>
    </source>
</evidence>
<dbReference type="InterPro" id="IPR032675">
    <property type="entry name" value="LRR_dom_sf"/>
</dbReference>
<feature type="region of interest" description="Disordered" evidence="1">
    <location>
        <begin position="1510"/>
        <end position="1531"/>
    </location>
</feature>
<sequence>MDSQDSTLVGRSLKGGGTMQQYAEAFRRTTTRVKVDPRAAATTMPQENSTAQSNFPVDGTGHLLQGSWNSPTKFDRLRDLSLLTERDEAEVFPPLRQEITYTLPTPPATQETEPEFWHPTNPSTIAARRHPVAETFLGGDTLPRQLISRLNASDVRLLAGETEQLTAPFVRVEGTSEKYRFFPASEELPLSGLWHDPPLFSDAGKGQTALKFKPKEPLGTTNSNTRSLPPDPSGLPMVPPRPISLSEQQVKTAPRAAMQYTPEDITVYPGGIPVENVVDIQEKALFKSFEQLSQDSVVENLMLEAVRPGFKRGAIQQLQQPTDMQWREQQHWEKTRAKKAEGEAVVPAEPPTKTERAAQTSGKKVTFDLPSSSSPQQMSSSGTNYAEGELEQLTERLHQIQHANQSHETQKRADVSGVVPGSASDGLLKGTHESTGDTFVNELISRCSLKLRTLSGDTKFSSVEPKPRNSTVAPKEITRPSRLLKDIEAVEIRRNQRGGSKPGVEGNRSGQHKAGSTLYLPQPTEEPISLKCSKDVDEESFVSEEEAVEHIHDTVIDPMDKPSYEVYHSTPTPPEDLVDATPTLDELTRNFLPTTGYPHDANNNDYPAAVPAFVSRLSKSRDSRMSVPPAAAVLHAIPKESDACSIVQAMPTDPRSGASQITEVALANMSGKEIRNVEELVAGGFVALQRQTHKLDYRNPWEDDKLHLKMIVNEPIHARDPLFAERQNELLNKWKYPANEISPGYYIKEANLEDVRQAILANKQKRSIFDLQKALREAKEHEEEELRKRREAEDAEIAKRLREGHEREQAAAANVEQQQPQPDGAPAEPAGAIETTQEQPSETVEQAQTVEQLKKAYRKLRKMGNAEDIEEMKRIKKQIAELTGRKKKAEAHLKTGRREALAPSPDTEQPTWKTDEQVEDEKRKERVREMLKTQQRGAAGMLAKVIEGRGIEVPEEDEDESPGEEDEEESQDEDDQSADEEADSQISSYDGTISSGSVSSYESTEHPIFQRSEYSALEYQAVPESLQEWLKLPVDYCGRMLLESSQATTLHPRKFGTRVLPAMRSRASGLKEQIRMFLMLEARGPVILVYCSPEHVPKKRLFNFSAICSKAKTSEASEVSPQEWKYLCAVALDNTGEVQDVDMMGGGSAAPYKAIKINARIVQDTTAPPSEADLASFTREQLALRDKAYFSGFLSADTDTETAEWLTVFNGRKAFYRYLSACMDASKTPMLPVVASLWSPGPREIVLQGVPYHKEVDKAIFASLKVSYLDSLCCGWRGMDAEGLEASLQNVACRVRTLDLTANLFGSTVLAWLGCLCSKLRVSHLCLAENNVAGDSTAAQGIANLMAEPDPVCLDLRRTAIVDEDCHLIARELENSMQPGLVPKMVNVGENDISVEGLKALAAAVVKTLPRFKVLCLPNIPALGTETLQNVLKEVPQMRTAQLSRDHPCFPFRSLNEMELPERCLSLPAVFSGRLFVEVDRHASSPPGKLATTTLFLAFFEVRGPALLRYSTPPRPKPNAATASKRPPGAPLGTLARSFGDGLEGIFLTSVSLTASRLTVKGKKILSSDLVSRDSSETWVLQGESEDYIREWFRVLRIRQAGVACDSIGRSSNEALHPGVGQYCSSCFRRSLELGGRRLAPGQFARLFKAVSTDFRLKSVDMSNMELDVEALQNFPEVAFCKSELTLLDLSFNNITPQGDMSNVIAFCGSAKNCACLVLDGNPLGNTEATAGFVFKLLECRVQNLCLNACGLGDTFAEALTKQIATEPKRFPFITALELQTNSISVDCMKNLLDVLISRCPGLLKLSLYGNGFDNIGPFIRRLAIDYTKTHRDTPTRKVTYCRRQAKKPNTVVPRNPEATPSSDKSAPAAAQPTTAINSALPPAKAATTTSQGSTPKPAVQSA</sequence>
<protein>
    <recommendedName>
        <fullName evidence="4">Leucine rich repeat protein</fullName>
    </recommendedName>
</protein>
<feature type="region of interest" description="Disordered" evidence="1">
    <location>
        <begin position="803"/>
        <end position="846"/>
    </location>
</feature>
<evidence type="ECO:0000313" key="3">
    <source>
        <dbReference type="Proteomes" id="UP000030744"/>
    </source>
</evidence>
<feature type="region of interest" description="Disordered" evidence="1">
    <location>
        <begin position="328"/>
        <end position="385"/>
    </location>
</feature>
<feature type="compositionally biased region" description="Low complexity" evidence="1">
    <location>
        <begin position="370"/>
        <end position="381"/>
    </location>
</feature>
<keyword evidence="3" id="KW-1185">Reference proteome</keyword>
<feature type="region of interest" description="Disordered" evidence="1">
    <location>
        <begin position="36"/>
        <end position="62"/>
    </location>
</feature>
<dbReference type="Gene3D" id="3.80.10.10">
    <property type="entry name" value="Ribonuclease Inhibitor"/>
    <property type="match status" value="2"/>
</dbReference>
<dbReference type="OrthoDB" id="120976at2759"/>
<feature type="compositionally biased region" description="Polar residues" evidence="1">
    <location>
        <begin position="43"/>
        <end position="55"/>
    </location>
</feature>
<reference evidence="2" key="1">
    <citation type="submission" date="2013-10" db="EMBL/GenBank/DDBJ databases">
        <title>Genomic analysis of the causative agents of coccidiosis in chickens.</title>
        <authorList>
            <person name="Reid A.J."/>
            <person name="Blake D."/>
            <person name="Billington K."/>
            <person name="Browne H."/>
            <person name="Dunn M."/>
            <person name="Hung S."/>
            <person name="Kawahara F."/>
            <person name="Miranda-Saavedra D."/>
            <person name="Mourier T."/>
            <person name="Nagra H."/>
            <person name="Otto T.D."/>
            <person name="Rawlings N."/>
            <person name="Sanchez A."/>
            <person name="Sanders M."/>
            <person name="Subramaniam C."/>
            <person name="Tay Y."/>
            <person name="Dear P."/>
            <person name="Doerig C."/>
            <person name="Gruber A."/>
            <person name="Parkinson J."/>
            <person name="Shirley M."/>
            <person name="Wan K.L."/>
            <person name="Berriman M."/>
            <person name="Tomley F."/>
            <person name="Pain A."/>
        </authorList>
    </citation>
    <scope>NUCLEOTIDE SEQUENCE [LARGE SCALE GENOMIC DNA]</scope>
    <source>
        <strain evidence="2">Houghton</strain>
    </source>
</reference>
<accession>U6K9E3</accession>
<evidence type="ECO:0008006" key="4">
    <source>
        <dbReference type="Google" id="ProtNLM"/>
    </source>
</evidence>
<dbReference type="VEuPathDB" id="ToxoDB:EMH_0042130"/>
<feature type="compositionally biased region" description="Polar residues" evidence="1">
    <location>
        <begin position="1887"/>
        <end position="1903"/>
    </location>
</feature>
<feature type="region of interest" description="Disordered" evidence="1">
    <location>
        <begin position="213"/>
        <end position="236"/>
    </location>
</feature>
<feature type="compositionally biased region" description="Low complexity" evidence="1">
    <location>
        <begin position="984"/>
        <end position="1000"/>
    </location>
</feature>
<dbReference type="RefSeq" id="XP_013354668.1">
    <property type="nucleotide sequence ID" value="XM_013499214.1"/>
</dbReference>
<name>U6K9E3_9EIME</name>
<gene>
    <name evidence="2" type="ORF">EMH_0042130</name>
</gene>
<dbReference type="SUPFAM" id="SSF52047">
    <property type="entry name" value="RNI-like"/>
    <property type="match status" value="2"/>
</dbReference>
<dbReference type="Proteomes" id="UP000030744">
    <property type="component" value="Unassembled WGS sequence"/>
</dbReference>
<organism evidence="2 3">
    <name type="scientific">Eimeria mitis</name>
    <dbReference type="NCBI Taxonomy" id="44415"/>
    <lineage>
        <taxon>Eukaryota</taxon>
        <taxon>Sar</taxon>
        <taxon>Alveolata</taxon>
        <taxon>Apicomplexa</taxon>
        <taxon>Conoidasida</taxon>
        <taxon>Coccidia</taxon>
        <taxon>Eucoccidiorida</taxon>
        <taxon>Eimeriorina</taxon>
        <taxon>Eimeriidae</taxon>
        <taxon>Eimeria</taxon>
    </lineage>
</organism>
<reference evidence="2" key="2">
    <citation type="submission" date="2013-10" db="EMBL/GenBank/DDBJ databases">
        <authorList>
            <person name="Aslett M."/>
        </authorList>
    </citation>
    <scope>NUCLEOTIDE SEQUENCE [LARGE SCALE GENOMIC DNA]</scope>
    <source>
        <strain evidence="2">Houghton</strain>
    </source>
</reference>
<evidence type="ECO:0000256" key="1">
    <source>
        <dbReference type="SAM" id="MobiDB-lite"/>
    </source>
</evidence>
<feature type="compositionally biased region" description="Low complexity" evidence="1">
    <location>
        <begin position="810"/>
        <end position="822"/>
    </location>
</feature>
<feature type="region of interest" description="Disordered" evidence="1">
    <location>
        <begin position="883"/>
        <end position="1000"/>
    </location>
</feature>
<dbReference type="GeneID" id="25378935"/>
<feature type="compositionally biased region" description="Basic and acidic residues" evidence="1">
    <location>
        <begin position="913"/>
        <end position="931"/>
    </location>
</feature>